<dbReference type="SMART" id="SM00387">
    <property type="entry name" value="HATPase_c"/>
    <property type="match status" value="1"/>
</dbReference>
<evidence type="ECO:0000313" key="6">
    <source>
        <dbReference type="EMBL" id="PNI05639.1"/>
    </source>
</evidence>
<evidence type="ECO:0000256" key="1">
    <source>
        <dbReference type="ARBA" id="ARBA00000085"/>
    </source>
</evidence>
<comment type="caution">
    <text evidence="6">The sequence shown here is derived from an EMBL/GenBank/DDBJ whole genome shotgun (WGS) entry which is preliminary data.</text>
</comment>
<dbReference type="InterPro" id="IPR003594">
    <property type="entry name" value="HATPase_dom"/>
</dbReference>
<keyword evidence="4" id="KW-0472">Membrane</keyword>
<dbReference type="AlphaFoldDB" id="A0A2J8I557"/>
<dbReference type="Gene3D" id="1.10.287.130">
    <property type="match status" value="1"/>
</dbReference>
<dbReference type="InterPro" id="IPR003661">
    <property type="entry name" value="HisK_dim/P_dom"/>
</dbReference>
<gene>
    <name evidence="6" type="ORF">C1N32_05940</name>
</gene>
<dbReference type="Pfam" id="PF17149">
    <property type="entry name" value="CHASE5"/>
    <property type="match status" value="1"/>
</dbReference>
<dbReference type="InterPro" id="IPR033414">
    <property type="entry name" value="Sensor_dom"/>
</dbReference>
<comment type="catalytic activity">
    <reaction evidence="1">
        <text>ATP + protein L-histidine = ADP + protein N-phospho-L-histidine.</text>
        <dbReference type="EC" id="2.7.13.3"/>
    </reaction>
</comment>
<dbReference type="InterPro" id="IPR035965">
    <property type="entry name" value="PAS-like_dom_sf"/>
</dbReference>
<dbReference type="PANTHER" id="PTHR43065:SF42">
    <property type="entry name" value="TWO-COMPONENT SENSOR PPRA"/>
    <property type="match status" value="1"/>
</dbReference>
<keyword evidence="6" id="KW-0547">Nucleotide-binding</keyword>
<feature type="transmembrane region" description="Helical" evidence="4">
    <location>
        <begin position="156"/>
        <end position="178"/>
    </location>
</feature>
<dbReference type="EC" id="2.7.13.3" evidence="2"/>
<evidence type="ECO:0000256" key="4">
    <source>
        <dbReference type="SAM" id="Phobius"/>
    </source>
</evidence>
<name>A0A2J8I557_VIBDI</name>
<evidence type="ECO:0000313" key="7">
    <source>
        <dbReference type="Proteomes" id="UP000236449"/>
    </source>
</evidence>
<dbReference type="SUPFAM" id="SSF47384">
    <property type="entry name" value="Homodimeric domain of signal transducing histidine kinase"/>
    <property type="match status" value="1"/>
</dbReference>
<proteinExistence type="predicted"/>
<dbReference type="SUPFAM" id="SSF55874">
    <property type="entry name" value="ATPase domain of HSP90 chaperone/DNA topoisomerase II/histidine kinase"/>
    <property type="match status" value="1"/>
</dbReference>
<dbReference type="GO" id="GO:0005524">
    <property type="term" value="F:ATP binding"/>
    <property type="evidence" value="ECO:0007669"/>
    <property type="project" value="UniProtKB-KW"/>
</dbReference>
<dbReference type="PANTHER" id="PTHR43065">
    <property type="entry name" value="SENSOR HISTIDINE KINASE"/>
    <property type="match status" value="1"/>
</dbReference>
<feature type="transmembrane region" description="Helical" evidence="4">
    <location>
        <begin position="23"/>
        <end position="45"/>
    </location>
</feature>
<organism evidence="6 7">
    <name type="scientific">Vibrio diazotrophicus</name>
    <dbReference type="NCBI Taxonomy" id="685"/>
    <lineage>
        <taxon>Bacteria</taxon>
        <taxon>Pseudomonadati</taxon>
        <taxon>Pseudomonadota</taxon>
        <taxon>Gammaproteobacteria</taxon>
        <taxon>Vibrionales</taxon>
        <taxon>Vibrionaceae</taxon>
        <taxon>Vibrio</taxon>
    </lineage>
</organism>
<dbReference type="SUPFAM" id="SSF55785">
    <property type="entry name" value="PYP-like sensor domain (PAS domain)"/>
    <property type="match status" value="1"/>
</dbReference>
<keyword evidence="3" id="KW-0597">Phosphoprotein</keyword>
<dbReference type="PRINTS" id="PR00344">
    <property type="entry name" value="BCTRLSENSOR"/>
</dbReference>
<dbReference type="GO" id="GO:0000155">
    <property type="term" value="F:phosphorelay sensor kinase activity"/>
    <property type="evidence" value="ECO:0007669"/>
    <property type="project" value="InterPro"/>
</dbReference>
<dbReference type="InterPro" id="IPR036097">
    <property type="entry name" value="HisK_dim/P_sf"/>
</dbReference>
<protein>
    <recommendedName>
        <fullName evidence="2">histidine kinase</fullName>
        <ecNumber evidence="2">2.7.13.3</ecNumber>
    </recommendedName>
</protein>
<dbReference type="OrthoDB" id="1931120at2"/>
<dbReference type="Pfam" id="PF02518">
    <property type="entry name" value="HATPase_c"/>
    <property type="match status" value="1"/>
</dbReference>
<dbReference type="PROSITE" id="PS50109">
    <property type="entry name" value="HIS_KIN"/>
    <property type="match status" value="1"/>
</dbReference>
<keyword evidence="4" id="KW-0812">Transmembrane</keyword>
<dbReference type="EMBL" id="POSK01000003">
    <property type="protein sequence ID" value="PNI05639.1"/>
    <property type="molecule type" value="Genomic_DNA"/>
</dbReference>
<sequence length="644" mass="73778">MNKSRQFIESDNNPFYSRIGRRIIIILVLLSGAVTLVATLAQTYFDYKSEFNDVDQRHHEIEVIHSELLSASLWDYDLVLLQHRLDSLVELPKLNYLRIESGKYKFEAGTPVVDSVVTSTYPLKHINPDSGQMQQLGTVYIESSAQEIYNDLIKQFIITLLVNAAKTLFVCAVILMVFHESINRRIFAVAHYLRKYNPRHPAEKLSLEHKKWIMEKDDELDWLAEETNAITSNVTTLYRNIKFEQERFADFTQVSSDWLWETNMEGYLTYISEPMREMLEIDEFTRPTFAQIPWFVDVTELLRALETKQDFSKCEQHLKIDGYDIYMMFQGIARYENDKFIGYRGTTINITQLKSTQLELQTLNFNLEKTVDERTSDLKQSMEHLQRTQDQLIESEKLAALGGLVAGVAHEVNTPLGIAVTATSVIQEVKNELNSAFASQTLTSTQFSELMQRLADSSTLLESNLNRAAKLVRDFKQTAVDQVSEQRSQFRIHQVIEALIASLHSETRKIPVEPQIQGDEQLMMTSLPGVMTQILTNLIMNSLNHAFKDVSQPSIVIHFYEQDDNIVLEYRDNGCGVAPALHQKIFEPFFTTKRGVGGSGLGLNLVFNLLKKKLKGDLQFESDIGQGVHYTFTMPKVLIQEAKD</sequence>
<feature type="domain" description="Histidine kinase" evidence="5">
    <location>
        <begin position="407"/>
        <end position="638"/>
    </location>
</feature>
<dbReference type="InterPro" id="IPR005467">
    <property type="entry name" value="His_kinase_dom"/>
</dbReference>
<dbReference type="InterPro" id="IPR036890">
    <property type="entry name" value="HATPase_C_sf"/>
</dbReference>
<dbReference type="InterPro" id="IPR004358">
    <property type="entry name" value="Sig_transdc_His_kin-like_C"/>
</dbReference>
<evidence type="ECO:0000259" key="5">
    <source>
        <dbReference type="PROSITE" id="PS50109"/>
    </source>
</evidence>
<dbReference type="CDD" id="cd00075">
    <property type="entry name" value="HATPase"/>
    <property type="match status" value="1"/>
</dbReference>
<reference evidence="6 7" key="1">
    <citation type="submission" date="2018-01" db="EMBL/GenBank/DDBJ databases">
        <title>Draft genome sequences of six Vibrio diazotrophicus strains isolated from deep-sea sediments of the Baltic Sea.</title>
        <authorList>
            <person name="Castillo D."/>
            <person name="Vandieken V."/>
            <person name="Chiang O."/>
            <person name="Middelboe M."/>
        </authorList>
    </citation>
    <scope>NUCLEOTIDE SEQUENCE [LARGE SCALE GENOMIC DNA]</scope>
    <source>
        <strain evidence="6 7">60.27F</strain>
    </source>
</reference>
<dbReference type="Proteomes" id="UP000236449">
    <property type="component" value="Unassembled WGS sequence"/>
</dbReference>
<dbReference type="CDD" id="cd00082">
    <property type="entry name" value="HisKA"/>
    <property type="match status" value="1"/>
</dbReference>
<dbReference type="RefSeq" id="WP_102965698.1">
    <property type="nucleotide sequence ID" value="NZ_JBJKCE010000002.1"/>
</dbReference>
<accession>A0A2J8I557</accession>
<evidence type="ECO:0000256" key="3">
    <source>
        <dbReference type="ARBA" id="ARBA00022553"/>
    </source>
</evidence>
<keyword evidence="6" id="KW-0067">ATP-binding</keyword>
<keyword evidence="4" id="KW-1133">Transmembrane helix</keyword>
<evidence type="ECO:0000256" key="2">
    <source>
        <dbReference type="ARBA" id="ARBA00012438"/>
    </source>
</evidence>
<dbReference type="Gene3D" id="3.30.565.10">
    <property type="entry name" value="Histidine kinase-like ATPase, C-terminal domain"/>
    <property type="match status" value="1"/>
</dbReference>